<reference evidence="1 2" key="1">
    <citation type="journal article" date="2020" name="BMC Genomics">
        <title>Intraspecific diversification of the crop wild relative Brassica cretica Lam. using demographic model selection.</title>
        <authorList>
            <person name="Kioukis A."/>
            <person name="Michalopoulou V.A."/>
            <person name="Briers L."/>
            <person name="Pirintsos S."/>
            <person name="Studholme D.J."/>
            <person name="Pavlidis P."/>
            <person name="Sarris P.F."/>
        </authorList>
    </citation>
    <scope>NUCLEOTIDE SEQUENCE [LARGE SCALE GENOMIC DNA]</scope>
    <source>
        <strain evidence="2">cv. PFS-1207/04</strain>
    </source>
</reference>
<gene>
    <name evidence="1" type="ORF">DY000_02015236</name>
</gene>
<proteinExistence type="predicted"/>
<sequence>MTMDESSDYQKRSHPCMVSRPLLITAAPVDWRLCFLLKHVLQETKVKSLWRELKPGLLVKLCHRVSEMVAQDVNLNGRSSRSTQDENIYEKLKKAAQDGHIERLYKLIAEDQNI</sequence>
<name>A0ABQ7DC88_BRACR</name>
<keyword evidence="2" id="KW-1185">Reference proteome</keyword>
<evidence type="ECO:0000313" key="1">
    <source>
        <dbReference type="EMBL" id="KAF3568789.1"/>
    </source>
</evidence>
<organism evidence="1 2">
    <name type="scientific">Brassica cretica</name>
    <name type="common">Mustard</name>
    <dbReference type="NCBI Taxonomy" id="69181"/>
    <lineage>
        <taxon>Eukaryota</taxon>
        <taxon>Viridiplantae</taxon>
        <taxon>Streptophyta</taxon>
        <taxon>Embryophyta</taxon>
        <taxon>Tracheophyta</taxon>
        <taxon>Spermatophyta</taxon>
        <taxon>Magnoliopsida</taxon>
        <taxon>eudicotyledons</taxon>
        <taxon>Gunneridae</taxon>
        <taxon>Pentapetalae</taxon>
        <taxon>rosids</taxon>
        <taxon>malvids</taxon>
        <taxon>Brassicales</taxon>
        <taxon>Brassicaceae</taxon>
        <taxon>Brassiceae</taxon>
        <taxon>Brassica</taxon>
    </lineage>
</organism>
<dbReference type="EMBL" id="QGKV02000759">
    <property type="protein sequence ID" value="KAF3568789.1"/>
    <property type="molecule type" value="Genomic_DNA"/>
</dbReference>
<protein>
    <submittedName>
        <fullName evidence="1">Uncharacterized protein</fullName>
    </submittedName>
</protein>
<accession>A0ABQ7DC88</accession>
<evidence type="ECO:0000313" key="2">
    <source>
        <dbReference type="Proteomes" id="UP000266723"/>
    </source>
</evidence>
<comment type="caution">
    <text evidence="1">The sequence shown here is derived from an EMBL/GenBank/DDBJ whole genome shotgun (WGS) entry which is preliminary data.</text>
</comment>
<dbReference type="Proteomes" id="UP000266723">
    <property type="component" value="Unassembled WGS sequence"/>
</dbReference>